<keyword evidence="6" id="KW-1185">Reference proteome</keyword>
<dbReference type="Gene3D" id="3.40.1080.10">
    <property type="entry name" value="Glutaconate Coenzyme A-transferase"/>
    <property type="match status" value="2"/>
</dbReference>
<dbReference type="AlphaFoldDB" id="A0A6Q2XKC0"/>
<evidence type="ECO:0000313" key="5">
    <source>
        <dbReference type="Ensembl" id="ENSELUP00000053667.2"/>
    </source>
</evidence>
<comment type="function">
    <text evidence="3">Key enzyme for ketone body catabolism. Transfers the CoA moiety from succinate to acetoacetate. Formation of the enzyme-CoA intermediate proceeds via an unstable anhydride species formed between the carboxylate groups of the enzyme and substrate.</text>
</comment>
<feature type="active site" description="5-glutamyl coenzyme A thioester intermediate" evidence="4">
    <location>
        <position position="323"/>
    </location>
</feature>
<evidence type="ECO:0000256" key="1">
    <source>
        <dbReference type="ARBA" id="ARBA00007154"/>
    </source>
</evidence>
<dbReference type="Ensembl" id="ENSELUT00000054343.2">
    <property type="protein sequence ID" value="ENSELUP00000053667.2"/>
    <property type="gene ID" value="ENSELUG00000002721.3"/>
</dbReference>
<comment type="similarity">
    <text evidence="1 3">Belongs to the 3-oxoacid CoA-transferase family.</text>
</comment>
<dbReference type="SUPFAM" id="SSF100950">
    <property type="entry name" value="NagB/RpiA/CoA transferase-like"/>
    <property type="match status" value="2"/>
</dbReference>
<keyword evidence="3" id="KW-0496">Mitochondrion</keyword>
<dbReference type="PIRSF" id="PIRSF000858">
    <property type="entry name" value="SCOT-t"/>
    <property type="match status" value="1"/>
</dbReference>
<dbReference type="GO" id="GO:0008260">
    <property type="term" value="F:succinyl-CoA:3-oxo-acid CoA-transferase activity"/>
    <property type="evidence" value="ECO:0007669"/>
    <property type="project" value="UniProtKB-EC"/>
</dbReference>
<dbReference type="GO" id="GO:0005739">
    <property type="term" value="C:mitochondrion"/>
    <property type="evidence" value="ECO:0007669"/>
    <property type="project" value="TreeGrafter"/>
</dbReference>
<dbReference type="InterPro" id="IPR014388">
    <property type="entry name" value="3-oxoacid_CoA-transferase"/>
</dbReference>
<dbReference type="InterPro" id="IPR012792">
    <property type="entry name" value="3-oxoacid_CoA-transf_A"/>
</dbReference>
<dbReference type="Bgee" id="ENSELUG00000002721">
    <property type="expression patterns" value="Expressed in heart and 14 other cell types or tissues"/>
</dbReference>
<evidence type="ECO:0000256" key="2">
    <source>
        <dbReference type="ARBA" id="ARBA00022679"/>
    </source>
</evidence>
<accession>A0A6Q2XKC0</accession>
<keyword evidence="2 3" id="KW-0808">Transferase</keyword>
<organism evidence="5 6">
    <name type="scientific">Esox lucius</name>
    <name type="common">Northern pike</name>
    <dbReference type="NCBI Taxonomy" id="8010"/>
    <lineage>
        <taxon>Eukaryota</taxon>
        <taxon>Metazoa</taxon>
        <taxon>Chordata</taxon>
        <taxon>Craniata</taxon>
        <taxon>Vertebrata</taxon>
        <taxon>Euteleostomi</taxon>
        <taxon>Actinopterygii</taxon>
        <taxon>Neopterygii</taxon>
        <taxon>Teleostei</taxon>
        <taxon>Protacanthopterygii</taxon>
        <taxon>Esociformes</taxon>
        <taxon>Esocidae</taxon>
        <taxon>Esox</taxon>
    </lineage>
</organism>
<dbReference type="Proteomes" id="UP000265140">
    <property type="component" value="Chromosome 13"/>
</dbReference>
<proteinExistence type="inferred from homology"/>
<dbReference type="NCBIfam" id="TIGR02429">
    <property type="entry name" value="pcaI_scoA_fam"/>
    <property type="match status" value="1"/>
</dbReference>
<sequence>MLLCWPYLSNCSLWVSQPCGCFFSTSNQRNSQFYSDPTEAVKDIPSGATILVGGFGLCGIPENLINSLLKTGIKSLTAVSNNAGVDNFGLGLLLQTKQIKRMISSYVGENAEFERQYLSGELEVELTPQGTLAERIRAGGAGVPAFFTATGYGTLIQEGGSPIKYNKDGTIAIASEKREVREFNGRHYIMEKAITGDFALVKAWKADKAGNIVFRKTARNFNQPMCKAAKVTIVEVEEVVDVGTFAEEDIHIPSIYVNRIVKGGSYEKRIEKRTVQKAQAEKPKPKKEADIVRERIIRRAALEFEDGMYGILENFTERCILIERLGNMYSLAQYPNHIDLCAGKETVTVLPGASYFSSDESFAMIRGGHVNLTMLGAMQVSKTGDLANWMIPGKMVKGMGGAMDLVASAGTKVVVTMEHSAKGGKHKILETCNLPLTGKQCVDRIITEKAVFDVDKNKGLTLIEVWEGLTPEDIKECTGAPFQVKSWDQSNKGYHQ</sequence>
<evidence type="ECO:0000313" key="6">
    <source>
        <dbReference type="Proteomes" id="UP000265140"/>
    </source>
</evidence>
<reference evidence="6" key="1">
    <citation type="journal article" date="2014" name="PLoS ONE">
        <title>The genome and linkage map of the northern pike (Esox lucius): conserved synteny revealed between the salmonid sister group and the Neoteleostei.</title>
        <authorList>
            <person name="Rondeau E.B."/>
            <person name="Minkley D.R."/>
            <person name="Leong J.S."/>
            <person name="Messmer A.M."/>
            <person name="Jantzen J.R."/>
            <person name="von Schalburg K.R."/>
            <person name="Lemon C."/>
            <person name="Bird N.H."/>
            <person name="Koop B.F."/>
        </authorList>
    </citation>
    <scope>NUCLEOTIDE SEQUENCE</scope>
</reference>
<dbReference type="SMART" id="SM00882">
    <property type="entry name" value="CoA_trans"/>
    <property type="match status" value="2"/>
</dbReference>
<dbReference type="EC" id="2.8.3.5" evidence="3"/>
<dbReference type="GeneTree" id="ENSGT00390000009130"/>
<evidence type="ECO:0000256" key="3">
    <source>
        <dbReference type="PIRNR" id="PIRNR000858"/>
    </source>
</evidence>
<dbReference type="UniPathway" id="UPA00929">
    <property type="reaction ID" value="UER00894"/>
</dbReference>
<protein>
    <recommendedName>
        <fullName evidence="3">Succinyl-CoA:3-ketoacid-coenzyme A transferase</fullName>
        <ecNumber evidence="3">2.8.3.5</ecNumber>
    </recommendedName>
</protein>
<evidence type="ECO:0000256" key="4">
    <source>
        <dbReference type="PIRSR" id="PIRSR000858-1"/>
    </source>
</evidence>
<reference evidence="5" key="4">
    <citation type="submission" date="2025-09" db="UniProtKB">
        <authorList>
            <consortium name="Ensembl"/>
        </authorList>
    </citation>
    <scope>IDENTIFICATION</scope>
</reference>
<dbReference type="Pfam" id="PF01144">
    <property type="entry name" value="CoA_trans"/>
    <property type="match status" value="2"/>
</dbReference>
<dbReference type="InterPro" id="IPR037171">
    <property type="entry name" value="NagB/RpiA_transferase-like"/>
</dbReference>
<dbReference type="PANTHER" id="PTHR13707:SF23">
    <property type="entry name" value="SUCCINYL-COA:3-KETOACID-COENZYME A TRANSFERASE"/>
    <property type="match status" value="1"/>
</dbReference>
<reference evidence="5" key="3">
    <citation type="submission" date="2025-08" db="UniProtKB">
        <authorList>
            <consortium name="Ensembl"/>
        </authorList>
    </citation>
    <scope>IDENTIFICATION</scope>
</reference>
<dbReference type="InterPro" id="IPR004165">
    <property type="entry name" value="CoA_trans_fam_I"/>
</dbReference>
<dbReference type="GO" id="GO:0046952">
    <property type="term" value="P:ketone body catabolic process"/>
    <property type="evidence" value="ECO:0007669"/>
    <property type="project" value="InterPro"/>
</dbReference>
<reference evidence="5" key="2">
    <citation type="submission" date="2020-02" db="EMBL/GenBank/DDBJ databases">
        <title>Esox lucius (northern pike) genome, fEsoLuc1, primary haplotype.</title>
        <authorList>
            <person name="Myers G."/>
            <person name="Karagic N."/>
            <person name="Meyer A."/>
            <person name="Pippel M."/>
            <person name="Reichard M."/>
            <person name="Winkler S."/>
            <person name="Tracey A."/>
            <person name="Sims Y."/>
            <person name="Howe K."/>
            <person name="Rhie A."/>
            <person name="Formenti G."/>
            <person name="Durbin R."/>
            <person name="Fedrigo O."/>
            <person name="Jarvis E.D."/>
        </authorList>
    </citation>
    <scope>NUCLEOTIDE SEQUENCE [LARGE SCALE GENOMIC DNA]</scope>
</reference>
<name>A0A6Q2XKC0_ESOLU</name>
<dbReference type="FunFam" id="3.40.1080.10:FF:000002">
    <property type="entry name" value="Succinyl-CoA:3-ketoacid-coenzyme A transferase, mitochondrial"/>
    <property type="match status" value="1"/>
</dbReference>
<dbReference type="PANTHER" id="PTHR13707">
    <property type="entry name" value="KETOACID-COENZYME A TRANSFERASE"/>
    <property type="match status" value="1"/>
</dbReference>
<comment type="pathway">
    <text evidence="3">Ketone metabolism; succinyl-CoA degradation; acetoacetyl-CoA from succinyl-CoA: step 1/1.</text>
</comment>
<comment type="catalytic activity">
    <reaction evidence="3">
        <text>a 3-oxo acid + succinyl-CoA = a 3-oxoacyl-CoA + succinate</text>
        <dbReference type="Rhea" id="RHEA:24564"/>
        <dbReference type="ChEBI" id="CHEBI:30031"/>
        <dbReference type="ChEBI" id="CHEBI:35973"/>
        <dbReference type="ChEBI" id="CHEBI:57292"/>
        <dbReference type="ChEBI" id="CHEBI:90726"/>
        <dbReference type="EC" id="2.8.3.5"/>
    </reaction>
</comment>